<organism evidence="1 2">
    <name type="scientific">Ensete ventricosum</name>
    <name type="common">Abyssinian banana</name>
    <name type="synonym">Musa ensete</name>
    <dbReference type="NCBI Taxonomy" id="4639"/>
    <lineage>
        <taxon>Eukaryota</taxon>
        <taxon>Viridiplantae</taxon>
        <taxon>Streptophyta</taxon>
        <taxon>Embryophyta</taxon>
        <taxon>Tracheophyta</taxon>
        <taxon>Spermatophyta</taxon>
        <taxon>Magnoliopsida</taxon>
        <taxon>Liliopsida</taxon>
        <taxon>Zingiberales</taxon>
        <taxon>Musaceae</taxon>
        <taxon>Ensete</taxon>
    </lineage>
</organism>
<name>A0A426Y1V6_ENSVE</name>
<accession>A0A426Y1V6</accession>
<dbReference type="Proteomes" id="UP000287651">
    <property type="component" value="Unassembled WGS sequence"/>
</dbReference>
<evidence type="ECO:0000313" key="1">
    <source>
        <dbReference type="EMBL" id="RRT45753.1"/>
    </source>
</evidence>
<comment type="caution">
    <text evidence="1">The sequence shown here is derived from an EMBL/GenBank/DDBJ whole genome shotgun (WGS) entry which is preliminary data.</text>
</comment>
<dbReference type="AlphaFoldDB" id="A0A426Y1V6"/>
<proteinExistence type="predicted"/>
<evidence type="ECO:0000313" key="2">
    <source>
        <dbReference type="Proteomes" id="UP000287651"/>
    </source>
</evidence>
<protein>
    <submittedName>
        <fullName evidence="1">Uncharacterized protein</fullName>
    </submittedName>
</protein>
<gene>
    <name evidence="1" type="ORF">B296_00011089</name>
</gene>
<dbReference type="EMBL" id="AMZH03015621">
    <property type="protein sequence ID" value="RRT45753.1"/>
    <property type="molecule type" value="Genomic_DNA"/>
</dbReference>
<reference evidence="1 2" key="1">
    <citation type="journal article" date="2014" name="Agronomy (Basel)">
        <title>A Draft Genome Sequence for Ensete ventricosum, the Drought-Tolerant Tree Against Hunger.</title>
        <authorList>
            <person name="Harrison J."/>
            <person name="Moore K.A."/>
            <person name="Paszkiewicz K."/>
            <person name="Jones T."/>
            <person name="Grant M."/>
            <person name="Ambacheew D."/>
            <person name="Muzemil S."/>
            <person name="Studholme D.J."/>
        </authorList>
    </citation>
    <scope>NUCLEOTIDE SEQUENCE [LARGE SCALE GENOMIC DNA]</scope>
</reference>
<sequence>MGSCDLAAEGAEAEGVEQAPVADLAVVGDALARPRLGAFVEEDDAGAVDDVRLHTGEVQHLLDLGNSDHVVVGRPPYLQPTPGENKLVISRNSIDRLVSARWREKGREKSGVERLESREDIDAVLYKKFTVIRNKEIVEGTISTVGQGGRFLVQREERLTESRQAEDEMDLNRVVAAVAVETEGT</sequence>